<evidence type="ECO:0000313" key="1">
    <source>
        <dbReference type="EMBL" id="KNZ64651.1"/>
    </source>
</evidence>
<feature type="non-terminal residue" evidence="1">
    <location>
        <position position="57"/>
    </location>
</feature>
<keyword evidence="2" id="KW-1185">Reference proteome</keyword>
<gene>
    <name evidence="1" type="ORF">VP01_10078g1</name>
</gene>
<sequence length="57" mass="6440">AASLQPPNVGCGIWGSQIQFLADDQSLWTAWLKTSRDVIIGTFQTKGTFWDRIHTLY</sequence>
<dbReference type="AlphaFoldDB" id="A0A0L6VVE7"/>
<proteinExistence type="predicted"/>
<evidence type="ECO:0000313" key="2">
    <source>
        <dbReference type="Proteomes" id="UP000037035"/>
    </source>
</evidence>
<comment type="caution">
    <text evidence="1">The sequence shown here is derived from an EMBL/GenBank/DDBJ whole genome shotgun (WGS) entry which is preliminary data.</text>
</comment>
<organism evidence="1 2">
    <name type="scientific">Puccinia sorghi</name>
    <dbReference type="NCBI Taxonomy" id="27349"/>
    <lineage>
        <taxon>Eukaryota</taxon>
        <taxon>Fungi</taxon>
        <taxon>Dikarya</taxon>
        <taxon>Basidiomycota</taxon>
        <taxon>Pucciniomycotina</taxon>
        <taxon>Pucciniomycetes</taxon>
        <taxon>Pucciniales</taxon>
        <taxon>Pucciniaceae</taxon>
        <taxon>Puccinia</taxon>
    </lineage>
</organism>
<dbReference type="OrthoDB" id="1077242at2759"/>
<dbReference type="Proteomes" id="UP000037035">
    <property type="component" value="Unassembled WGS sequence"/>
</dbReference>
<dbReference type="EMBL" id="LAVV01000086">
    <property type="protein sequence ID" value="KNZ64651.1"/>
    <property type="molecule type" value="Genomic_DNA"/>
</dbReference>
<reference evidence="1 2" key="1">
    <citation type="submission" date="2015-08" db="EMBL/GenBank/DDBJ databases">
        <title>Next Generation Sequencing and Analysis of the Genome of Puccinia sorghi L Schw, the Causal Agent of Maize Common Rust.</title>
        <authorList>
            <person name="Rochi L."/>
            <person name="Burguener G."/>
            <person name="Darino M."/>
            <person name="Turjanski A."/>
            <person name="Kreff E."/>
            <person name="Dieguez M.J."/>
            <person name="Sacco F."/>
        </authorList>
    </citation>
    <scope>NUCLEOTIDE SEQUENCE [LARGE SCALE GENOMIC DNA]</scope>
    <source>
        <strain evidence="1 2">RO10H11247</strain>
    </source>
</reference>
<name>A0A0L6VVE7_9BASI</name>
<accession>A0A0L6VVE7</accession>
<protein>
    <submittedName>
        <fullName evidence="1">Uncharacterized protein</fullName>
    </submittedName>
</protein>
<dbReference type="VEuPathDB" id="FungiDB:VP01_10078g1"/>
<feature type="non-terminal residue" evidence="1">
    <location>
        <position position="1"/>
    </location>
</feature>